<protein>
    <submittedName>
        <fullName evidence="2">Uncharacterized protein</fullName>
    </submittedName>
</protein>
<dbReference type="RefSeq" id="WP_219528737.1">
    <property type="nucleotide sequence ID" value="NZ_JAHKRM010000005.1"/>
</dbReference>
<reference evidence="3" key="1">
    <citation type="journal article" date="2019" name="Int. J. Syst. Evol. Microbiol.">
        <title>The Global Catalogue of Microorganisms (GCM) 10K type strain sequencing project: providing services to taxonomists for standard genome sequencing and annotation.</title>
        <authorList>
            <consortium name="The Broad Institute Genomics Platform"/>
            <consortium name="The Broad Institute Genome Sequencing Center for Infectious Disease"/>
            <person name="Wu L."/>
            <person name="Ma J."/>
        </authorList>
    </citation>
    <scope>NUCLEOTIDE SEQUENCE [LARGE SCALE GENOMIC DNA]</scope>
    <source>
        <strain evidence="3">CGMCC 1.15399</strain>
    </source>
</reference>
<gene>
    <name evidence="2" type="ORF">ACFSJ0_09465</name>
</gene>
<comment type="caution">
    <text evidence="2">The sequence shown here is derived from an EMBL/GenBank/DDBJ whole genome shotgun (WGS) entry which is preliminary data.</text>
</comment>
<sequence>MRGIEERLRQGMADAARPVRGAPELAVRVRARVAVRRRRRRWAAGAAAVVAVVLVAIGVVSPRILDRPDPVAALPEVGGVRVGYVPDGLGVPQRLREQEEDAGGGIRLRGEALRWQAGGDFLQVSAYRADGVMRDAMDIMAMNVVDSPVEPRSIDDPVLSGDGTSAMWVADHGLVLEVTVSAALKKERDRIVAGLRVTGWSPAFAGLRVMYMPAGMWVSGTAGANPEALTRLWQGESGRHVSIEVVYGRAAATLERLRAAGAPQEVLTGVRPASVHGRPAYAGATGQAGGVLLWLVKPGIGVRVRADHLPEGDLVRIAEGIQSPPGGQDGSVDGIAASFAGPDLRPGSVETALTARWRSSTRRWSGPDGEDTVTVSVQRGAAVPSATWWSSVSRGEPKSATVGGVQGMLLDAGASTPGRRFAWTPEFGLAIVVTAPAGDLGRMVKGIAAR</sequence>
<name>A0ABW4G444_9ACTN</name>
<dbReference type="EMBL" id="JBHUCM010000008">
    <property type="protein sequence ID" value="MFD1537261.1"/>
    <property type="molecule type" value="Genomic_DNA"/>
</dbReference>
<dbReference type="Proteomes" id="UP001597097">
    <property type="component" value="Unassembled WGS sequence"/>
</dbReference>
<accession>A0ABW4G444</accession>
<keyword evidence="1" id="KW-0812">Transmembrane</keyword>
<feature type="transmembrane region" description="Helical" evidence="1">
    <location>
        <begin position="42"/>
        <end position="60"/>
    </location>
</feature>
<organism evidence="2 3">
    <name type="scientific">Nonomuraea guangzhouensis</name>
    <dbReference type="NCBI Taxonomy" id="1291555"/>
    <lineage>
        <taxon>Bacteria</taxon>
        <taxon>Bacillati</taxon>
        <taxon>Actinomycetota</taxon>
        <taxon>Actinomycetes</taxon>
        <taxon>Streptosporangiales</taxon>
        <taxon>Streptosporangiaceae</taxon>
        <taxon>Nonomuraea</taxon>
    </lineage>
</organism>
<keyword evidence="3" id="KW-1185">Reference proteome</keyword>
<evidence type="ECO:0000256" key="1">
    <source>
        <dbReference type="SAM" id="Phobius"/>
    </source>
</evidence>
<keyword evidence="1" id="KW-1133">Transmembrane helix</keyword>
<evidence type="ECO:0000313" key="3">
    <source>
        <dbReference type="Proteomes" id="UP001597097"/>
    </source>
</evidence>
<proteinExistence type="predicted"/>
<evidence type="ECO:0000313" key="2">
    <source>
        <dbReference type="EMBL" id="MFD1537261.1"/>
    </source>
</evidence>
<keyword evidence="1" id="KW-0472">Membrane</keyword>